<feature type="region of interest" description="Disordered" evidence="1">
    <location>
        <begin position="1"/>
        <end position="39"/>
    </location>
</feature>
<evidence type="ECO:0000313" key="2">
    <source>
        <dbReference type="EMBL" id="KAG8546555.1"/>
    </source>
</evidence>
<name>A0AAV6ZGS3_ENGPU</name>
<organism evidence="2 3">
    <name type="scientific">Engystomops pustulosus</name>
    <name type="common">Tungara frog</name>
    <name type="synonym">Physalaemus pustulosus</name>
    <dbReference type="NCBI Taxonomy" id="76066"/>
    <lineage>
        <taxon>Eukaryota</taxon>
        <taxon>Metazoa</taxon>
        <taxon>Chordata</taxon>
        <taxon>Craniata</taxon>
        <taxon>Vertebrata</taxon>
        <taxon>Euteleostomi</taxon>
        <taxon>Amphibia</taxon>
        <taxon>Batrachia</taxon>
        <taxon>Anura</taxon>
        <taxon>Neobatrachia</taxon>
        <taxon>Hyloidea</taxon>
        <taxon>Leptodactylidae</taxon>
        <taxon>Leiuperinae</taxon>
        <taxon>Engystomops</taxon>
    </lineage>
</organism>
<protein>
    <submittedName>
        <fullName evidence="2">Uncharacterized protein</fullName>
    </submittedName>
</protein>
<sequence>HSAHRLQLRRVPGRLRAPRDSGPLASRDAQDGGAHGRTGVKVKIGSASVRFISHVSRPIIIGSQWEL</sequence>
<accession>A0AAV6ZGS3</accession>
<gene>
    <name evidence="2" type="ORF">GDO81_018653</name>
</gene>
<dbReference type="EMBL" id="WNYA01001032">
    <property type="protein sequence ID" value="KAG8546556.1"/>
    <property type="molecule type" value="Genomic_DNA"/>
</dbReference>
<comment type="caution">
    <text evidence="2">The sequence shown here is derived from an EMBL/GenBank/DDBJ whole genome shotgun (WGS) entry which is preliminary data.</text>
</comment>
<dbReference type="EMBL" id="WNYA01001032">
    <property type="protein sequence ID" value="KAG8546555.1"/>
    <property type="molecule type" value="Genomic_DNA"/>
</dbReference>
<feature type="compositionally biased region" description="Basic residues" evidence="1">
    <location>
        <begin position="1"/>
        <end position="13"/>
    </location>
</feature>
<dbReference type="Proteomes" id="UP000824782">
    <property type="component" value="Unassembled WGS sequence"/>
</dbReference>
<proteinExistence type="predicted"/>
<evidence type="ECO:0000313" key="3">
    <source>
        <dbReference type="Proteomes" id="UP000824782"/>
    </source>
</evidence>
<dbReference type="AlphaFoldDB" id="A0AAV6ZGS3"/>
<feature type="non-terminal residue" evidence="2">
    <location>
        <position position="1"/>
    </location>
</feature>
<reference evidence="2" key="1">
    <citation type="thesis" date="2020" institute="ProQuest LLC" country="789 East Eisenhower Parkway, Ann Arbor, MI, USA">
        <title>Comparative Genomics and Chromosome Evolution.</title>
        <authorList>
            <person name="Mudd A.B."/>
        </authorList>
    </citation>
    <scope>NUCLEOTIDE SEQUENCE</scope>
    <source>
        <strain evidence="2">237g6f4</strain>
        <tissue evidence="2">Blood</tissue>
    </source>
</reference>
<evidence type="ECO:0000256" key="1">
    <source>
        <dbReference type="SAM" id="MobiDB-lite"/>
    </source>
</evidence>
<keyword evidence="3" id="KW-1185">Reference proteome</keyword>